<name>A0A7K3WS64_9FLAO</name>
<proteinExistence type="inferred from homology"/>
<dbReference type="Proteomes" id="UP000486602">
    <property type="component" value="Unassembled WGS sequence"/>
</dbReference>
<organism evidence="5 6">
    <name type="scientific">Cryomorpha ignava</name>
    <dbReference type="NCBI Taxonomy" id="101383"/>
    <lineage>
        <taxon>Bacteria</taxon>
        <taxon>Pseudomonadati</taxon>
        <taxon>Bacteroidota</taxon>
        <taxon>Flavobacteriia</taxon>
        <taxon>Flavobacteriales</taxon>
        <taxon>Cryomorphaceae</taxon>
        <taxon>Cryomorpha</taxon>
    </lineage>
</organism>
<reference evidence="5 6" key="1">
    <citation type="submission" date="2020-02" db="EMBL/GenBank/DDBJ databases">
        <title>Out from the shadows clarifying the taxonomy of the family Cryomorphaceae and related taxa by utilizing the GTDB taxonomic framework.</title>
        <authorList>
            <person name="Bowman J.P."/>
        </authorList>
    </citation>
    <scope>NUCLEOTIDE SEQUENCE [LARGE SCALE GENOMIC DNA]</scope>
    <source>
        <strain evidence="5 6">QSSC 1-22</strain>
    </source>
</reference>
<dbReference type="InterPro" id="IPR002347">
    <property type="entry name" value="SDR_fam"/>
</dbReference>
<dbReference type="Pfam" id="PF00106">
    <property type="entry name" value="adh_short"/>
    <property type="match status" value="1"/>
</dbReference>
<dbReference type="NCBIfam" id="NF004825">
    <property type="entry name" value="PRK06181.1"/>
    <property type="match status" value="1"/>
</dbReference>
<comment type="caution">
    <text evidence="5">The sequence shown here is derived from an EMBL/GenBank/DDBJ whole genome shotgun (WGS) entry which is preliminary data.</text>
</comment>
<comment type="similarity">
    <text evidence="1 3">Belongs to the short-chain dehydrogenases/reductases (SDR) family.</text>
</comment>
<dbReference type="PRINTS" id="PR00081">
    <property type="entry name" value="GDHRDH"/>
</dbReference>
<dbReference type="CDD" id="cd05332">
    <property type="entry name" value="11beta-HSD1_like_SDR_c"/>
    <property type="match status" value="1"/>
</dbReference>
<evidence type="ECO:0000256" key="2">
    <source>
        <dbReference type="ARBA" id="ARBA00023002"/>
    </source>
</evidence>
<feature type="domain" description="Ketoreductase" evidence="4">
    <location>
        <begin position="7"/>
        <end position="190"/>
    </location>
</feature>
<evidence type="ECO:0000313" key="6">
    <source>
        <dbReference type="Proteomes" id="UP000486602"/>
    </source>
</evidence>
<accession>A0A7K3WS64</accession>
<dbReference type="PRINTS" id="PR00080">
    <property type="entry name" value="SDRFAMILY"/>
</dbReference>
<keyword evidence="2" id="KW-0560">Oxidoreductase</keyword>
<dbReference type="SUPFAM" id="SSF51735">
    <property type="entry name" value="NAD(P)-binding Rossmann-fold domains"/>
    <property type="match status" value="1"/>
</dbReference>
<dbReference type="Gene3D" id="3.40.50.720">
    <property type="entry name" value="NAD(P)-binding Rossmann-like Domain"/>
    <property type="match status" value="1"/>
</dbReference>
<evidence type="ECO:0000259" key="4">
    <source>
        <dbReference type="SMART" id="SM00822"/>
    </source>
</evidence>
<dbReference type="EMBL" id="JAAGVY010000017">
    <property type="protein sequence ID" value="NEN23901.1"/>
    <property type="molecule type" value="Genomic_DNA"/>
</dbReference>
<dbReference type="PANTHER" id="PTHR44196:SF1">
    <property type="entry name" value="DEHYDROGENASE_REDUCTASE SDR FAMILY MEMBER 7B"/>
    <property type="match status" value="1"/>
</dbReference>
<dbReference type="AlphaFoldDB" id="A0A7K3WS64"/>
<dbReference type="GO" id="GO:0016491">
    <property type="term" value="F:oxidoreductase activity"/>
    <property type="evidence" value="ECO:0007669"/>
    <property type="project" value="UniProtKB-KW"/>
</dbReference>
<dbReference type="InterPro" id="IPR036291">
    <property type="entry name" value="NAD(P)-bd_dom_sf"/>
</dbReference>
<evidence type="ECO:0000256" key="3">
    <source>
        <dbReference type="RuleBase" id="RU000363"/>
    </source>
</evidence>
<dbReference type="GO" id="GO:0016020">
    <property type="term" value="C:membrane"/>
    <property type="evidence" value="ECO:0007669"/>
    <property type="project" value="TreeGrafter"/>
</dbReference>
<gene>
    <name evidence="5" type="ORF">G3O08_10360</name>
</gene>
<protein>
    <submittedName>
        <fullName evidence="5">SDR family oxidoreductase</fullName>
    </submittedName>
</protein>
<dbReference type="SMART" id="SM00822">
    <property type="entry name" value="PKS_KR"/>
    <property type="match status" value="1"/>
</dbReference>
<keyword evidence="6" id="KW-1185">Reference proteome</keyword>
<evidence type="ECO:0000313" key="5">
    <source>
        <dbReference type="EMBL" id="NEN23901.1"/>
    </source>
</evidence>
<sequence>MKSFKDKVVWITGASSGIGKEAAIQLSKMGAKLILSSRKEKELNDLKSGLSNPASVLVLPLDLTHPETFAEAVAKVYSQFGKVDLLFNNAGISQRSYVVDTDISVDRKLMEINYFGTVALTKAVLPRMLKAGGGHFAVVTSVVGKFGFGVRSAYSASKHALHGFFESLYIELNKQGIEITLIAPGPIQTDISLNALDGSGKPTGEMDDMQKKGMPVDMAVNEMLHAIANKKKEIIIGGFKEKFGVKLKSFWPKLFFKMASKQNPRGELKM</sequence>
<dbReference type="PANTHER" id="PTHR44196">
    <property type="entry name" value="DEHYDROGENASE/REDUCTASE SDR FAMILY MEMBER 7B"/>
    <property type="match status" value="1"/>
</dbReference>
<dbReference type="InterPro" id="IPR057326">
    <property type="entry name" value="KR_dom"/>
</dbReference>
<evidence type="ECO:0000256" key="1">
    <source>
        <dbReference type="ARBA" id="ARBA00006484"/>
    </source>
</evidence>